<feature type="region of interest" description="Disordered" evidence="1">
    <location>
        <begin position="560"/>
        <end position="716"/>
    </location>
</feature>
<dbReference type="Pfam" id="PF00849">
    <property type="entry name" value="PseudoU_synth_2"/>
    <property type="match status" value="1"/>
</dbReference>
<dbReference type="InterPro" id="IPR043151">
    <property type="entry name" value="BAH_sf"/>
</dbReference>
<dbReference type="InterPro" id="IPR006145">
    <property type="entry name" value="PsdUridine_synth_RsuA/RluA"/>
</dbReference>
<dbReference type="AlphaFoldDB" id="A0A2I0BFE3"/>
<evidence type="ECO:0000313" key="3">
    <source>
        <dbReference type="EMBL" id="PKA66518.1"/>
    </source>
</evidence>
<sequence>MNPPADPAHCNPYSAIIGSKLAMHRFGTSVPKKMPASSSAASILFASASPALRAARRTLTAEPPCLATPDVLTAAACSFSSLRSRSRRGGSKKGYWWAPKEKVVLPRASVADVVPSGTIASAHGHLEYSRLLPCPTYNTAPRIEHLVVSGGGNVLDYISSALHLPPMYVADLIRFGAIHYALICPKPPPSATPEQFRIYKEVTDPSVLQKRSSLKGKTIREAQKTYRITNANEFVEAGTYLRVHVHPKRFPRCYEVDWSSRIIAVTDSYVVLDKPAGTSVGGTTDNIEETCATFASRVLGLETPLITTHQIDNCTEGCLVLAKTKEFCSVFHGMIREKQVRKLYIALAASAVPVGTISHYMRPVNLAPRLVSEEFVEGWHLCQLEVLECNEILWPKADVLKDHNIEDCGWPPSTTAFECKINLLTGKTHQVRAQLAAIGAPIVGDSMYMPAALAASSNPLINPFGKQRKEYVSDGDKVAAMEEWISCHGKEPSSAIGLQASHISWDDGNCSYKARTPWWSRLKDSGFPLNFSYPKFKFRAAIRRVGIRTVPGSIRKNKKVKIANPSSPPSNHLTGSIAESSHFPSMAKSQTPRRSRRLSDAADEQLAVESSSSSSAVPDRRKRQAPQEMADDFHEEVAETAGRGGMSSSRRKKKALAVKESRISKHADNVTQAEEDDQEEEDEDTVTEEVAANSSKKKKKCASSKPPSKSTHEDDTVCSFLGDPIDLDEAKRRWPERYTKKIMGRNKASFLVQGNGDEDEDFKAKCHYQQAKIDGVIYNLFDDAHVKYNRSRRILQILVVLLSWFCCPTNISTTRFP</sequence>
<dbReference type="OrthoDB" id="424794at2759"/>
<dbReference type="Proteomes" id="UP000236161">
    <property type="component" value="Unassembled WGS sequence"/>
</dbReference>
<dbReference type="CDD" id="cd02869">
    <property type="entry name" value="PseudoU_synth_RluA_like"/>
    <property type="match status" value="1"/>
</dbReference>
<dbReference type="SUPFAM" id="SSF55120">
    <property type="entry name" value="Pseudouridine synthase"/>
    <property type="match status" value="1"/>
</dbReference>
<keyword evidence="3" id="KW-0489">Methyltransferase</keyword>
<dbReference type="PANTHER" id="PTHR21600:SF52">
    <property type="entry name" value="PSEUDOURIDINE SYNTHASE RSUA_RLUA-LIKE DOMAIN-CONTAINING PROTEIN"/>
    <property type="match status" value="1"/>
</dbReference>
<dbReference type="GO" id="GO:0003886">
    <property type="term" value="F:DNA (cytosine-5-)-methyltransferase activity"/>
    <property type="evidence" value="ECO:0007669"/>
    <property type="project" value="UniProtKB-EC"/>
</dbReference>
<gene>
    <name evidence="3" type="ORF">AXF42_Ash003172</name>
</gene>
<dbReference type="Gene3D" id="3.30.2350.10">
    <property type="entry name" value="Pseudouridine synthase"/>
    <property type="match status" value="1"/>
</dbReference>
<keyword evidence="3" id="KW-0808">Transferase</keyword>
<reference evidence="3 4" key="1">
    <citation type="journal article" date="2017" name="Nature">
        <title>The Apostasia genome and the evolution of orchids.</title>
        <authorList>
            <person name="Zhang G.Q."/>
            <person name="Liu K.W."/>
            <person name="Li Z."/>
            <person name="Lohaus R."/>
            <person name="Hsiao Y.Y."/>
            <person name="Niu S.C."/>
            <person name="Wang J.Y."/>
            <person name="Lin Y.C."/>
            <person name="Xu Q."/>
            <person name="Chen L.J."/>
            <person name="Yoshida K."/>
            <person name="Fujiwara S."/>
            <person name="Wang Z.W."/>
            <person name="Zhang Y.Q."/>
            <person name="Mitsuda N."/>
            <person name="Wang M."/>
            <person name="Liu G.H."/>
            <person name="Pecoraro L."/>
            <person name="Huang H.X."/>
            <person name="Xiao X.J."/>
            <person name="Lin M."/>
            <person name="Wu X.Y."/>
            <person name="Wu W.L."/>
            <person name="Chen Y.Y."/>
            <person name="Chang S.B."/>
            <person name="Sakamoto S."/>
            <person name="Ohme-Takagi M."/>
            <person name="Yagi M."/>
            <person name="Zeng S.J."/>
            <person name="Shen C.Y."/>
            <person name="Yeh C.M."/>
            <person name="Luo Y.B."/>
            <person name="Tsai W.C."/>
            <person name="Van de Peer Y."/>
            <person name="Liu Z.J."/>
        </authorList>
    </citation>
    <scope>NUCLEOTIDE SEQUENCE [LARGE SCALE GENOMIC DNA]</scope>
    <source>
        <strain evidence="4">cv. Shenzhen</strain>
        <tissue evidence="3">Stem</tissue>
    </source>
</reference>
<organism evidence="3 4">
    <name type="scientific">Apostasia shenzhenica</name>
    <dbReference type="NCBI Taxonomy" id="1088818"/>
    <lineage>
        <taxon>Eukaryota</taxon>
        <taxon>Viridiplantae</taxon>
        <taxon>Streptophyta</taxon>
        <taxon>Embryophyta</taxon>
        <taxon>Tracheophyta</taxon>
        <taxon>Spermatophyta</taxon>
        <taxon>Magnoliopsida</taxon>
        <taxon>Liliopsida</taxon>
        <taxon>Asparagales</taxon>
        <taxon>Orchidaceae</taxon>
        <taxon>Apostasioideae</taxon>
        <taxon>Apostasia</taxon>
    </lineage>
</organism>
<dbReference type="GO" id="GO:0000455">
    <property type="term" value="P:enzyme-directed rRNA pseudouridine synthesis"/>
    <property type="evidence" value="ECO:0007669"/>
    <property type="project" value="TreeGrafter"/>
</dbReference>
<protein>
    <submittedName>
        <fullName evidence="3">RNA pseudouridine synthase 6, chloroplastic</fullName>
        <ecNumber evidence="3">2.1.1.37</ecNumber>
    </submittedName>
</protein>
<dbReference type="InterPro" id="IPR020103">
    <property type="entry name" value="PsdUridine_synth_cat_dom_sf"/>
</dbReference>
<accession>A0A2I0BFE3</accession>
<dbReference type="EMBL" id="KZ451885">
    <property type="protein sequence ID" value="PKA66518.1"/>
    <property type="molecule type" value="Genomic_DNA"/>
</dbReference>
<dbReference type="GO" id="GO:0032259">
    <property type="term" value="P:methylation"/>
    <property type="evidence" value="ECO:0007669"/>
    <property type="project" value="UniProtKB-KW"/>
</dbReference>
<feature type="domain" description="Pseudouridine synthase RsuA/RluA-like" evidence="2">
    <location>
        <begin position="269"/>
        <end position="437"/>
    </location>
</feature>
<feature type="compositionally biased region" description="Acidic residues" evidence="1">
    <location>
        <begin position="673"/>
        <end position="687"/>
    </location>
</feature>
<keyword evidence="4" id="KW-1185">Reference proteome</keyword>
<name>A0A2I0BFE3_9ASPA</name>
<dbReference type="Gene3D" id="2.30.30.490">
    <property type="match status" value="1"/>
</dbReference>
<dbReference type="GO" id="GO:0003723">
    <property type="term" value="F:RNA binding"/>
    <property type="evidence" value="ECO:0007669"/>
    <property type="project" value="InterPro"/>
</dbReference>
<dbReference type="InterPro" id="IPR050188">
    <property type="entry name" value="RluA_PseudoU_synthase"/>
</dbReference>
<evidence type="ECO:0000313" key="4">
    <source>
        <dbReference type="Proteomes" id="UP000236161"/>
    </source>
</evidence>
<proteinExistence type="predicted"/>
<dbReference type="PANTHER" id="PTHR21600">
    <property type="entry name" value="MITOCHONDRIAL RNA PSEUDOURIDINE SYNTHASE"/>
    <property type="match status" value="1"/>
</dbReference>
<dbReference type="EC" id="2.1.1.37" evidence="3"/>
<feature type="compositionally biased region" description="Basic and acidic residues" evidence="1">
    <location>
        <begin position="657"/>
        <end position="668"/>
    </location>
</feature>
<dbReference type="GO" id="GO:0009982">
    <property type="term" value="F:pseudouridine synthase activity"/>
    <property type="evidence" value="ECO:0007669"/>
    <property type="project" value="InterPro"/>
</dbReference>
<feature type="compositionally biased region" description="Polar residues" evidence="1">
    <location>
        <begin position="569"/>
        <end position="590"/>
    </location>
</feature>
<evidence type="ECO:0000256" key="1">
    <source>
        <dbReference type="SAM" id="MobiDB-lite"/>
    </source>
</evidence>
<dbReference type="STRING" id="1088818.A0A2I0BFE3"/>
<evidence type="ECO:0000259" key="2">
    <source>
        <dbReference type="Pfam" id="PF00849"/>
    </source>
</evidence>